<dbReference type="PANTHER" id="PTHR30086:SF19">
    <property type="entry name" value="THREONINE EFFLUX PROTEIN"/>
    <property type="match status" value="1"/>
</dbReference>
<reference evidence="7 8" key="1">
    <citation type="journal article" date="2012" name="J. Bacteriol.">
        <title>Genome Sequence of Gallaecimonas xiamenensis Type Strain 3-C-1.</title>
        <authorList>
            <person name="Lai Q."/>
            <person name="Wang L."/>
            <person name="Wang W."/>
            <person name="Shao Z."/>
        </authorList>
    </citation>
    <scope>NUCLEOTIDE SEQUENCE [LARGE SCALE GENOMIC DNA]</scope>
    <source>
        <strain evidence="7 8">3-C-1</strain>
    </source>
</reference>
<evidence type="ECO:0000256" key="6">
    <source>
        <dbReference type="SAM" id="Phobius"/>
    </source>
</evidence>
<feature type="transmembrane region" description="Helical" evidence="6">
    <location>
        <begin position="147"/>
        <end position="166"/>
    </location>
</feature>
<dbReference type="OrthoDB" id="581870at2"/>
<dbReference type="Pfam" id="PF01810">
    <property type="entry name" value="LysE"/>
    <property type="match status" value="1"/>
</dbReference>
<evidence type="ECO:0000313" key="7">
    <source>
        <dbReference type="EMBL" id="EKE77811.1"/>
    </source>
</evidence>
<evidence type="ECO:0000256" key="3">
    <source>
        <dbReference type="ARBA" id="ARBA00022692"/>
    </source>
</evidence>
<keyword evidence="5 6" id="KW-0472">Membrane</keyword>
<feature type="transmembrane region" description="Helical" evidence="6">
    <location>
        <begin position="187"/>
        <end position="204"/>
    </location>
</feature>
<sequence>MHEYVFILPIMLFLLLGVMSPGPSFLLVAQTAMSRSRTEAMGVAIGMGLGATLFAVVACYGLFALIAMVPWLYALLKVIGGVYLCFLAIKMWKSAGQDTPGRTALSSRAGFLKMLFAGFITQVSNPKTALVFGSAFAAFLPKEVPDYSVLIVSVSALLIDSGWYIIVAMLLSTPGAQAAYGKFKKHLCRLAGGFMAAMGVKLFLTQP</sequence>
<evidence type="ECO:0000256" key="4">
    <source>
        <dbReference type="ARBA" id="ARBA00022989"/>
    </source>
</evidence>
<dbReference type="STRING" id="745411.B3C1_00085"/>
<dbReference type="PANTHER" id="PTHR30086">
    <property type="entry name" value="ARGININE EXPORTER PROTEIN ARGO"/>
    <property type="match status" value="1"/>
</dbReference>
<feature type="transmembrane region" description="Helical" evidence="6">
    <location>
        <begin position="71"/>
        <end position="89"/>
    </location>
</feature>
<organism evidence="7 8">
    <name type="scientific">Gallaecimonas xiamenensis 3-C-1</name>
    <dbReference type="NCBI Taxonomy" id="745411"/>
    <lineage>
        <taxon>Bacteria</taxon>
        <taxon>Pseudomonadati</taxon>
        <taxon>Pseudomonadota</taxon>
        <taxon>Gammaproteobacteria</taxon>
        <taxon>Enterobacterales</taxon>
        <taxon>Gallaecimonadaceae</taxon>
        <taxon>Gallaecimonas</taxon>
    </lineage>
</organism>
<dbReference type="eggNOG" id="COG1280">
    <property type="taxonomic scope" value="Bacteria"/>
</dbReference>
<dbReference type="GO" id="GO:0015171">
    <property type="term" value="F:amino acid transmembrane transporter activity"/>
    <property type="evidence" value="ECO:0007669"/>
    <property type="project" value="TreeGrafter"/>
</dbReference>
<dbReference type="AlphaFoldDB" id="K2J462"/>
<dbReference type="InterPro" id="IPR001123">
    <property type="entry name" value="LeuE-type"/>
</dbReference>
<keyword evidence="3 6" id="KW-0812">Transmembrane</keyword>
<evidence type="ECO:0000313" key="8">
    <source>
        <dbReference type="Proteomes" id="UP000006755"/>
    </source>
</evidence>
<dbReference type="EMBL" id="AMRI01000001">
    <property type="protein sequence ID" value="EKE77811.1"/>
    <property type="molecule type" value="Genomic_DNA"/>
</dbReference>
<keyword evidence="4 6" id="KW-1133">Transmembrane helix</keyword>
<dbReference type="RefSeq" id="WP_008482069.1">
    <property type="nucleotide sequence ID" value="NZ_AMRI01000001.1"/>
</dbReference>
<feature type="transmembrane region" description="Helical" evidence="6">
    <location>
        <begin position="6"/>
        <end position="28"/>
    </location>
</feature>
<name>K2J462_9GAMM</name>
<dbReference type="GO" id="GO:0005886">
    <property type="term" value="C:plasma membrane"/>
    <property type="evidence" value="ECO:0007669"/>
    <property type="project" value="UniProtKB-SubCell"/>
</dbReference>
<evidence type="ECO:0000256" key="2">
    <source>
        <dbReference type="ARBA" id="ARBA00022475"/>
    </source>
</evidence>
<evidence type="ECO:0000256" key="1">
    <source>
        <dbReference type="ARBA" id="ARBA00004651"/>
    </source>
</evidence>
<proteinExistence type="predicted"/>
<keyword evidence="2" id="KW-1003">Cell membrane</keyword>
<keyword evidence="8" id="KW-1185">Reference proteome</keyword>
<feature type="transmembrane region" description="Helical" evidence="6">
    <location>
        <begin position="40"/>
        <end position="65"/>
    </location>
</feature>
<comment type="subcellular location">
    <subcellularLocation>
        <location evidence="1">Cell membrane</location>
        <topology evidence="1">Multi-pass membrane protein</topology>
    </subcellularLocation>
</comment>
<evidence type="ECO:0000256" key="5">
    <source>
        <dbReference type="ARBA" id="ARBA00023136"/>
    </source>
</evidence>
<protein>
    <submittedName>
        <fullName evidence="7">Threonine efflux protein</fullName>
    </submittedName>
</protein>
<comment type="caution">
    <text evidence="7">The sequence shown here is derived from an EMBL/GenBank/DDBJ whole genome shotgun (WGS) entry which is preliminary data.</text>
</comment>
<dbReference type="Proteomes" id="UP000006755">
    <property type="component" value="Unassembled WGS sequence"/>
</dbReference>
<gene>
    <name evidence="7" type="ORF">B3C1_00085</name>
</gene>
<accession>K2J462</accession>